<comment type="similarity">
    <text evidence="2">Belongs to the krueppel C2H2-type zinc-finger protein family.</text>
</comment>
<feature type="domain" description="C2H2-type" evidence="16">
    <location>
        <begin position="889"/>
        <end position="916"/>
    </location>
</feature>
<feature type="domain" description="C2H2-type" evidence="16">
    <location>
        <begin position="945"/>
        <end position="972"/>
    </location>
</feature>
<feature type="binding site" evidence="14">
    <location>
        <position position="105"/>
    </location>
    <ligand>
        <name>Zn(2+)</name>
        <dbReference type="ChEBI" id="CHEBI:29105"/>
    </ligand>
</feature>
<proteinExistence type="inferred from homology"/>
<feature type="domain" description="ZAD" evidence="17">
    <location>
        <begin position="100"/>
        <end position="175"/>
    </location>
</feature>
<dbReference type="AlphaFoldDB" id="A0A7R9P5P5"/>
<dbReference type="FunFam" id="3.30.160.60:FF:000690">
    <property type="entry name" value="Zinc finger protein 354C"/>
    <property type="match status" value="1"/>
</dbReference>
<comment type="subcellular location">
    <subcellularLocation>
        <location evidence="1">Nucleus</location>
    </subcellularLocation>
</comment>
<evidence type="ECO:0000256" key="10">
    <source>
        <dbReference type="ARBA" id="ARBA00023125"/>
    </source>
</evidence>
<evidence type="ECO:0000259" key="16">
    <source>
        <dbReference type="PROSITE" id="PS50157"/>
    </source>
</evidence>
<reference evidence="18" key="1">
    <citation type="submission" date="2020-11" db="EMBL/GenBank/DDBJ databases">
        <authorList>
            <person name="Tran Van P."/>
        </authorList>
    </citation>
    <scope>NUCLEOTIDE SEQUENCE</scope>
</reference>
<evidence type="ECO:0000256" key="13">
    <source>
        <dbReference type="PROSITE-ProRule" id="PRU00042"/>
    </source>
</evidence>
<feature type="domain" description="C2H2-type" evidence="16">
    <location>
        <begin position="861"/>
        <end position="888"/>
    </location>
</feature>
<dbReference type="PANTHER" id="PTHR24379">
    <property type="entry name" value="KRAB AND ZINC FINGER DOMAIN-CONTAINING"/>
    <property type="match status" value="1"/>
</dbReference>
<sequence length="1008" mass="115557">MSDDSNSTTMSSDIHCNTLYNDHRSLTSLGVCHEYIMSSDVPVEARSINDMDTDLHLENVMCKAECSMVHEEVTALPLEMEKSSLNNPLDLTKLEVPTSQLCRVCATLSEALTPIFGKKSKEMELVKKIHTHLPILVNENDVLPVNVCDPCVEKLQICHDLVTTCSESDVKLRQMMGLPIEKDMPEMEAVNVDVIGKEEPLCDKPLREDKVNESESEEEEDERDNDSDWEDQQASDLPSPAPSEPKRKRGVTKVRQRKINISAKLKQPVKNQKYKIVMVKTKSKSPMTQKDILNILKTQGDQHKLFVPGKKYKTSILRRVDKASSLVKKGGKDTWKGISEETIKAETSTETTAEQSSITEPIEELEKYITVSDSKNILSYVCMYCAETLVGTENLISHHSSLHTDKVSICTLCSPHIIYYESRHSYEKHMIRHAPALNEVDTVAPLPIAVTTSVDDATEDIKPDNLEITSVLNVQVEAPRCMTRSASKLNNANIRMEMSQEFQSVSKNIQSKILGTIRKLASNSKENKEKGLLTNTEGVRVNNENVRVKIIGGTKVLIERKLKKPTSKYGWYCRQCDVMFESSEELDDHKGRNMCSNHPCQFCDKKFKTKNSLVKHERLHTNERPYMCEQCGKSFRTRTILRSHLDTHDKSRKFICTDCGKAFNNKANFKHHTATHLNRAFLCDICGKTLKSLSYLRVHKLNHKNPDLLKRFACDMCGNKYVSRHQMKQHRRLHTNERPYKCPDPNCFKMFRNLVTLKQHASVHTNMRKYKCEACGKGFKRRSHLMTHRKTHDQHQRFRCGICPDSFNNLGELLSHRSSHTEEELKLANKDSLKCPECSKILLNKVTLKNHMLTHSNERPFPCSFCEKSFKNKTHRDNHLRLHTGEKPFICRFCKAAFTVGERLVVHERIHTGETPFKCNMCDKAFRSKINLIQHSKIHSDNRPFICSLCARAFRRREALDMHMRTHTGERPYACKFCNRAFKQKGDCNKHQKTHFKSGGPVMETPLV</sequence>
<dbReference type="InterPro" id="IPR036236">
    <property type="entry name" value="Znf_C2H2_sf"/>
</dbReference>
<dbReference type="GO" id="GO:0000981">
    <property type="term" value="F:DNA-binding transcription factor activity, RNA polymerase II-specific"/>
    <property type="evidence" value="ECO:0007669"/>
    <property type="project" value="TreeGrafter"/>
</dbReference>
<keyword evidence="11" id="KW-0804">Transcription</keyword>
<accession>A0A7R9P5P5</accession>
<dbReference type="Gene3D" id="3.40.1800.20">
    <property type="match status" value="1"/>
</dbReference>
<dbReference type="GO" id="GO:0000785">
    <property type="term" value="C:chromatin"/>
    <property type="evidence" value="ECO:0007669"/>
    <property type="project" value="UniProtKB-ARBA"/>
</dbReference>
<feature type="domain" description="C2H2-type" evidence="16">
    <location>
        <begin position="681"/>
        <end position="708"/>
    </location>
</feature>
<evidence type="ECO:0000256" key="11">
    <source>
        <dbReference type="ARBA" id="ARBA00023163"/>
    </source>
</evidence>
<feature type="domain" description="C2H2-type" evidence="16">
    <location>
        <begin position="798"/>
        <end position="825"/>
    </location>
</feature>
<dbReference type="GO" id="GO:0000977">
    <property type="term" value="F:RNA polymerase II transcription regulatory region sequence-specific DNA binding"/>
    <property type="evidence" value="ECO:0007669"/>
    <property type="project" value="TreeGrafter"/>
</dbReference>
<evidence type="ECO:0000256" key="5">
    <source>
        <dbReference type="ARBA" id="ARBA00022737"/>
    </source>
</evidence>
<keyword evidence="12" id="KW-0539">Nucleus</keyword>
<dbReference type="PROSITE" id="PS51915">
    <property type="entry name" value="ZAD"/>
    <property type="match status" value="1"/>
</dbReference>
<feature type="domain" description="C2H2-type" evidence="16">
    <location>
        <begin position="380"/>
        <end position="408"/>
    </location>
</feature>
<evidence type="ECO:0000256" key="3">
    <source>
        <dbReference type="ARBA" id="ARBA00022499"/>
    </source>
</evidence>
<dbReference type="FunFam" id="3.30.160.60:FF:000340">
    <property type="entry name" value="zinc finger protein 473 isoform X1"/>
    <property type="match status" value="1"/>
</dbReference>
<gene>
    <name evidence="18" type="ORF">TCMB3V08_LOCUS3674</name>
</gene>
<feature type="compositionally biased region" description="Acidic residues" evidence="15">
    <location>
        <begin position="214"/>
        <end position="233"/>
    </location>
</feature>
<feature type="domain" description="C2H2-type" evidence="16">
    <location>
        <begin position="740"/>
        <end position="769"/>
    </location>
</feature>
<dbReference type="SMART" id="SM00868">
    <property type="entry name" value="zf-AD"/>
    <property type="match status" value="2"/>
</dbReference>
<dbReference type="FunFam" id="3.30.160.60:FF:001370">
    <property type="entry name" value="Zinc finger protein"/>
    <property type="match status" value="1"/>
</dbReference>
<feature type="domain" description="C2H2-type" evidence="16">
    <location>
        <begin position="770"/>
        <end position="797"/>
    </location>
</feature>
<keyword evidence="4 14" id="KW-0479">Metal-binding</keyword>
<evidence type="ECO:0000256" key="6">
    <source>
        <dbReference type="ARBA" id="ARBA00022771"/>
    </source>
</evidence>
<feature type="region of interest" description="Disordered" evidence="15">
    <location>
        <begin position="201"/>
        <end position="258"/>
    </location>
</feature>
<dbReference type="SUPFAM" id="SSF57716">
    <property type="entry name" value="Glucocorticoid receptor-like (DNA-binding domain)"/>
    <property type="match status" value="1"/>
</dbReference>
<organism evidence="18">
    <name type="scientific">Timema californicum</name>
    <name type="common">California timema</name>
    <name type="synonym">Walking stick</name>
    <dbReference type="NCBI Taxonomy" id="61474"/>
    <lineage>
        <taxon>Eukaryota</taxon>
        <taxon>Metazoa</taxon>
        <taxon>Ecdysozoa</taxon>
        <taxon>Arthropoda</taxon>
        <taxon>Hexapoda</taxon>
        <taxon>Insecta</taxon>
        <taxon>Pterygota</taxon>
        <taxon>Neoptera</taxon>
        <taxon>Polyneoptera</taxon>
        <taxon>Phasmatodea</taxon>
        <taxon>Timematodea</taxon>
        <taxon>Timematoidea</taxon>
        <taxon>Timematidae</taxon>
        <taxon>Timema</taxon>
    </lineage>
</organism>
<keyword evidence="8" id="KW-0832">Ubl conjugation</keyword>
<evidence type="ECO:0000256" key="12">
    <source>
        <dbReference type="ARBA" id="ARBA00023242"/>
    </source>
</evidence>
<evidence type="ECO:0000256" key="14">
    <source>
        <dbReference type="PROSITE-ProRule" id="PRU01263"/>
    </source>
</evidence>
<dbReference type="PANTHER" id="PTHR24379:SF127">
    <property type="entry name" value="BLOODY FINGERS-RELATED"/>
    <property type="match status" value="1"/>
</dbReference>
<dbReference type="GO" id="GO:0003682">
    <property type="term" value="F:chromatin binding"/>
    <property type="evidence" value="ECO:0007669"/>
    <property type="project" value="UniProtKB-ARBA"/>
</dbReference>
<dbReference type="PROSITE" id="PS00028">
    <property type="entry name" value="ZINC_FINGER_C2H2_1"/>
    <property type="match status" value="14"/>
</dbReference>
<feature type="domain" description="C2H2-type" evidence="16">
    <location>
        <begin position="833"/>
        <end position="860"/>
    </location>
</feature>
<evidence type="ECO:0000256" key="15">
    <source>
        <dbReference type="SAM" id="MobiDB-lite"/>
    </source>
</evidence>
<feature type="compositionally biased region" description="Basic and acidic residues" evidence="15">
    <location>
        <begin position="201"/>
        <end position="213"/>
    </location>
</feature>
<evidence type="ECO:0000256" key="8">
    <source>
        <dbReference type="ARBA" id="ARBA00022843"/>
    </source>
</evidence>
<protein>
    <submittedName>
        <fullName evidence="18">(California timema) hypothetical protein</fullName>
    </submittedName>
</protein>
<dbReference type="InterPro" id="IPR012934">
    <property type="entry name" value="Znf_AD"/>
</dbReference>
<dbReference type="Gene3D" id="3.30.160.60">
    <property type="entry name" value="Classic Zinc Finger"/>
    <property type="match status" value="12"/>
</dbReference>
<feature type="binding site" evidence="14">
    <location>
        <position position="102"/>
    </location>
    <ligand>
        <name>Zn(2+)</name>
        <dbReference type="ChEBI" id="CHEBI:29105"/>
    </ligand>
</feature>
<keyword evidence="3" id="KW-1017">Isopeptide bond</keyword>
<dbReference type="FunFam" id="3.30.160.60:FF:000624">
    <property type="entry name" value="zinc finger protein 697"/>
    <property type="match status" value="1"/>
</dbReference>
<dbReference type="FunFam" id="3.30.160.60:FF:000446">
    <property type="entry name" value="Zinc finger protein"/>
    <property type="match status" value="1"/>
</dbReference>
<feature type="compositionally biased region" description="Basic residues" evidence="15">
    <location>
        <begin position="246"/>
        <end position="258"/>
    </location>
</feature>
<feature type="domain" description="C2H2-type" evidence="16">
    <location>
        <begin position="626"/>
        <end position="653"/>
    </location>
</feature>
<feature type="domain" description="C2H2-type" evidence="16">
    <location>
        <begin position="973"/>
        <end position="995"/>
    </location>
</feature>
<keyword evidence="7 14" id="KW-0862">Zinc</keyword>
<dbReference type="GO" id="GO:0005634">
    <property type="term" value="C:nucleus"/>
    <property type="evidence" value="ECO:0007669"/>
    <property type="project" value="UniProtKB-SubCell"/>
</dbReference>
<name>A0A7R9P5P5_TIMCA</name>
<dbReference type="GO" id="GO:0040029">
    <property type="term" value="P:epigenetic regulation of gene expression"/>
    <property type="evidence" value="ECO:0007669"/>
    <property type="project" value="UniProtKB-ARBA"/>
</dbReference>
<dbReference type="GO" id="GO:0008270">
    <property type="term" value="F:zinc ion binding"/>
    <property type="evidence" value="ECO:0007669"/>
    <property type="project" value="UniProtKB-UniRule"/>
</dbReference>
<keyword evidence="10" id="KW-0238">DNA-binding</keyword>
<dbReference type="Pfam" id="PF07776">
    <property type="entry name" value="zf-AD"/>
    <property type="match status" value="1"/>
</dbReference>
<feature type="domain" description="C2H2-type" evidence="16">
    <location>
        <begin position="712"/>
        <end position="739"/>
    </location>
</feature>
<evidence type="ECO:0000256" key="7">
    <source>
        <dbReference type="ARBA" id="ARBA00022833"/>
    </source>
</evidence>
<evidence type="ECO:0000256" key="4">
    <source>
        <dbReference type="ARBA" id="ARBA00022723"/>
    </source>
</evidence>
<keyword evidence="6 13" id="KW-0863">Zinc-finger</keyword>
<feature type="binding site" evidence="14">
    <location>
        <position position="151"/>
    </location>
    <ligand>
        <name>Zn(2+)</name>
        <dbReference type="ChEBI" id="CHEBI:29105"/>
    </ligand>
</feature>
<dbReference type="PROSITE" id="PS50157">
    <property type="entry name" value="ZINC_FINGER_C2H2_2"/>
    <property type="match status" value="15"/>
</dbReference>
<dbReference type="Pfam" id="PF00096">
    <property type="entry name" value="zf-C2H2"/>
    <property type="match status" value="7"/>
</dbReference>
<dbReference type="EMBL" id="OE180288">
    <property type="protein sequence ID" value="CAD7570987.1"/>
    <property type="molecule type" value="Genomic_DNA"/>
</dbReference>
<evidence type="ECO:0000256" key="9">
    <source>
        <dbReference type="ARBA" id="ARBA00023015"/>
    </source>
</evidence>
<dbReference type="FunFam" id="3.30.160.60:FF:000218">
    <property type="entry name" value="Zinc finger protein 10"/>
    <property type="match status" value="1"/>
</dbReference>
<feature type="domain" description="C2H2-type" evidence="16">
    <location>
        <begin position="917"/>
        <end position="944"/>
    </location>
</feature>
<evidence type="ECO:0000313" key="18">
    <source>
        <dbReference type="EMBL" id="CAD7570987.1"/>
    </source>
</evidence>
<feature type="domain" description="C2H2-type" evidence="16">
    <location>
        <begin position="598"/>
        <end position="625"/>
    </location>
</feature>
<evidence type="ECO:0000259" key="17">
    <source>
        <dbReference type="PROSITE" id="PS51915"/>
    </source>
</evidence>
<keyword evidence="5" id="KW-0677">Repeat</keyword>
<dbReference type="InterPro" id="IPR013087">
    <property type="entry name" value="Znf_C2H2_type"/>
</dbReference>
<dbReference type="SMART" id="SM00355">
    <property type="entry name" value="ZnF_C2H2"/>
    <property type="match status" value="17"/>
</dbReference>
<feature type="domain" description="C2H2-type" evidence="16">
    <location>
        <begin position="654"/>
        <end position="681"/>
    </location>
</feature>
<evidence type="ECO:0000256" key="2">
    <source>
        <dbReference type="ARBA" id="ARBA00006991"/>
    </source>
</evidence>
<dbReference type="FunFam" id="3.30.160.60:FF:000145">
    <property type="entry name" value="Zinc finger protein 574"/>
    <property type="match status" value="1"/>
</dbReference>
<keyword evidence="9" id="KW-0805">Transcription regulation</keyword>
<evidence type="ECO:0000256" key="1">
    <source>
        <dbReference type="ARBA" id="ARBA00004123"/>
    </source>
</evidence>
<feature type="binding site" evidence="14">
    <location>
        <position position="148"/>
    </location>
    <ligand>
        <name>Zn(2+)</name>
        <dbReference type="ChEBI" id="CHEBI:29105"/>
    </ligand>
</feature>
<dbReference type="SUPFAM" id="SSF57667">
    <property type="entry name" value="beta-beta-alpha zinc fingers"/>
    <property type="match status" value="7"/>
</dbReference>